<evidence type="ECO:0000259" key="1">
    <source>
        <dbReference type="Pfam" id="PF12728"/>
    </source>
</evidence>
<accession>A0A382SS23</accession>
<name>A0A382SS23_9ZZZZ</name>
<dbReference type="InterPro" id="IPR041657">
    <property type="entry name" value="HTH_17"/>
</dbReference>
<gene>
    <name evidence="2" type="ORF">METZ01_LOCUS365206</name>
</gene>
<protein>
    <recommendedName>
        <fullName evidence="1">Helix-turn-helix domain-containing protein</fullName>
    </recommendedName>
</protein>
<proteinExistence type="predicted"/>
<organism evidence="2">
    <name type="scientific">marine metagenome</name>
    <dbReference type="NCBI Taxonomy" id="408172"/>
    <lineage>
        <taxon>unclassified sequences</taxon>
        <taxon>metagenomes</taxon>
        <taxon>ecological metagenomes</taxon>
    </lineage>
</organism>
<dbReference type="EMBL" id="UINC01130951">
    <property type="protein sequence ID" value="SVD12352.1"/>
    <property type="molecule type" value="Genomic_DNA"/>
</dbReference>
<feature type="domain" description="Helix-turn-helix" evidence="1">
    <location>
        <begin position="9"/>
        <end position="59"/>
    </location>
</feature>
<sequence>MSTQIFPRLLNQKEVSVIIRKSEAWLERQRWLGEGIPYRKIGRSVRYQEDDILSFLEEQPKIQTYPGGNNDE</sequence>
<dbReference type="SUPFAM" id="SSF46955">
    <property type="entry name" value="Putative DNA-binding domain"/>
    <property type="match status" value="1"/>
</dbReference>
<evidence type="ECO:0000313" key="2">
    <source>
        <dbReference type="EMBL" id="SVD12352.1"/>
    </source>
</evidence>
<dbReference type="AlphaFoldDB" id="A0A382SS23"/>
<dbReference type="InterPro" id="IPR009061">
    <property type="entry name" value="DNA-bd_dom_put_sf"/>
</dbReference>
<dbReference type="Pfam" id="PF12728">
    <property type="entry name" value="HTH_17"/>
    <property type="match status" value="1"/>
</dbReference>
<reference evidence="2" key="1">
    <citation type="submission" date="2018-05" db="EMBL/GenBank/DDBJ databases">
        <authorList>
            <person name="Lanie J.A."/>
            <person name="Ng W.-L."/>
            <person name="Kazmierczak K.M."/>
            <person name="Andrzejewski T.M."/>
            <person name="Davidsen T.M."/>
            <person name="Wayne K.J."/>
            <person name="Tettelin H."/>
            <person name="Glass J.I."/>
            <person name="Rusch D."/>
            <person name="Podicherti R."/>
            <person name="Tsui H.-C.T."/>
            <person name="Winkler M.E."/>
        </authorList>
    </citation>
    <scope>NUCLEOTIDE SEQUENCE</scope>
</reference>